<dbReference type="Pfam" id="PF07176">
    <property type="entry name" value="DUF1400"/>
    <property type="match status" value="1"/>
</dbReference>
<name>K9YVB5_DACS8</name>
<evidence type="ECO:0000256" key="2">
    <source>
        <dbReference type="ARBA" id="ARBA00022963"/>
    </source>
</evidence>
<dbReference type="PANTHER" id="PTHR10272:SF13">
    <property type="entry name" value="POLY(ETHYLENE TEREPHTHALATE) HYDROLASE"/>
    <property type="match status" value="1"/>
</dbReference>
<evidence type="ECO:0000256" key="3">
    <source>
        <dbReference type="ARBA" id="ARBA00023098"/>
    </source>
</evidence>
<organism evidence="6 7">
    <name type="scientific">Dactylococcopsis salina (strain PCC 8305)</name>
    <name type="common">Myxobactron salinum</name>
    <dbReference type="NCBI Taxonomy" id="13035"/>
    <lineage>
        <taxon>Bacteria</taxon>
        <taxon>Bacillati</taxon>
        <taxon>Cyanobacteriota</taxon>
        <taxon>Cyanophyceae</taxon>
        <taxon>Nodosilineales</taxon>
        <taxon>Cymatolegaceae</taxon>
        <taxon>Dactylococcopsis</taxon>
    </lineage>
</organism>
<dbReference type="AlphaFoldDB" id="K9YVB5"/>
<feature type="domain" description="DUF1400" evidence="5">
    <location>
        <begin position="32"/>
        <end position="154"/>
    </location>
</feature>
<dbReference type="Gene3D" id="3.40.50.1820">
    <property type="entry name" value="alpha/beta hydrolase"/>
    <property type="match status" value="1"/>
</dbReference>
<dbReference type="InterPro" id="IPR010802">
    <property type="entry name" value="DUF1400"/>
</dbReference>
<accession>K9YVB5</accession>
<protein>
    <submittedName>
        <fullName evidence="6">Dienelactone hydrolase</fullName>
    </submittedName>
</protein>
<dbReference type="InterPro" id="IPR000073">
    <property type="entry name" value="AB_hydrolase_1"/>
</dbReference>
<evidence type="ECO:0000259" key="5">
    <source>
        <dbReference type="Pfam" id="PF07176"/>
    </source>
</evidence>
<keyword evidence="1 6" id="KW-0378">Hydrolase</keyword>
<evidence type="ECO:0000256" key="1">
    <source>
        <dbReference type="ARBA" id="ARBA00022801"/>
    </source>
</evidence>
<evidence type="ECO:0000259" key="4">
    <source>
        <dbReference type="Pfam" id="PF00561"/>
    </source>
</evidence>
<dbReference type="PANTHER" id="PTHR10272">
    <property type="entry name" value="PLATELET-ACTIVATING FACTOR ACETYLHYDROLASE"/>
    <property type="match status" value="1"/>
</dbReference>
<evidence type="ECO:0000313" key="6">
    <source>
        <dbReference type="EMBL" id="AFZ50270.1"/>
    </source>
</evidence>
<reference evidence="6" key="1">
    <citation type="submission" date="2012-04" db="EMBL/GenBank/DDBJ databases">
        <title>Finished genome of Dactylococcopsis salina PCC 8305.</title>
        <authorList>
            <consortium name="US DOE Joint Genome Institute"/>
            <person name="Gugger M."/>
            <person name="Coursin T."/>
            <person name="Rippka R."/>
            <person name="Tandeau De Marsac N."/>
            <person name="Huntemann M."/>
            <person name="Wei C.-L."/>
            <person name="Han J."/>
            <person name="Detter J.C."/>
            <person name="Han C."/>
            <person name="Tapia R."/>
            <person name="Daligault H."/>
            <person name="Chen A."/>
            <person name="Krypides N."/>
            <person name="Mavromatis K."/>
            <person name="Markowitz V."/>
            <person name="Szeto E."/>
            <person name="Ivanova N."/>
            <person name="Ovchinnikova G."/>
            <person name="Pagani I."/>
            <person name="Pati A."/>
            <person name="Goodwin L."/>
            <person name="Peters L."/>
            <person name="Pitluck S."/>
            <person name="Woyke T."/>
            <person name="Kerfeld C."/>
        </authorList>
    </citation>
    <scope>NUCLEOTIDE SEQUENCE [LARGE SCALE GENOMIC DNA]</scope>
    <source>
        <strain evidence="6">PCC 8305</strain>
    </source>
</reference>
<dbReference type="SUPFAM" id="SSF53474">
    <property type="entry name" value="alpha/beta-Hydrolases"/>
    <property type="match status" value="1"/>
</dbReference>
<dbReference type="GO" id="GO:0016042">
    <property type="term" value="P:lipid catabolic process"/>
    <property type="evidence" value="ECO:0007669"/>
    <property type="project" value="UniProtKB-KW"/>
</dbReference>
<evidence type="ECO:0000313" key="7">
    <source>
        <dbReference type="Proteomes" id="UP000010482"/>
    </source>
</evidence>
<dbReference type="eggNOG" id="COG4188">
    <property type="taxonomic scope" value="Bacteria"/>
</dbReference>
<dbReference type="Pfam" id="PF00561">
    <property type="entry name" value="Abhydrolase_1"/>
    <property type="match status" value="1"/>
</dbReference>
<feature type="domain" description="AB hydrolase-1" evidence="4">
    <location>
        <begin position="235"/>
        <end position="344"/>
    </location>
</feature>
<dbReference type="InterPro" id="IPR029058">
    <property type="entry name" value="AB_hydrolase_fold"/>
</dbReference>
<sequence>MKSNRERGRFLKHIISSAIGVFSVLIMENAIAAERINIRIGPLERQILVRDLETYGRTGNVPPSLRLLKPLLNSDVQKLLTRKLEFDQEVVDRFVFGTLRSQQIEPLMEQLQTAFPEADLEELMVGLYLAFQRGNGLSLLDFIVAYPEETLTIDGTAVIALGVQLNLSYLQSQLLAPILAQELKVEYNTGFSPTFDPTASGNVAFNERTFIFRDRQRDRKILADFYLPEGQNGSLVVLSHGYAANRRFLIYLARHLASYGFTVVSLEHPGSNIDLLTDQEFTIDPGELLSPQELIDRPQDISFLLDQLDRFNRYYGSLRNQFNTENVTVIGHSLGGYTALALAGGELDLKAVRRFCRDVTPLGRSPADWLQCAGARLPDSTLNLRDRRVKSAIALNPMISHLFGEKGLKKVTIPTMILSSSEDAITPTLTNQLKPFTQLSGDKYLLTALGATHMSVTDRSNLNSVMGKNTLVPELMGKSAEPLRSWIRGVSLAFLKQDSTEAKQYQPFLTPEYAQFISTPELSFRFTREVPARLTPWLQGIDWTRQRLLVRQSAPDRAPKSQFNLNFSRKREIDQYCRGELEEILTINVDRMFPS</sequence>
<dbReference type="PATRIC" id="fig|13035.3.peg.1794"/>
<keyword evidence="7" id="KW-1185">Reference proteome</keyword>
<dbReference type="HOGENOM" id="CLU_029435_0_0_3"/>
<gene>
    <name evidence="6" type="ORF">Dacsa_1594</name>
</gene>
<keyword evidence="2" id="KW-0442">Lipid degradation</keyword>
<keyword evidence="3" id="KW-0443">Lipid metabolism</keyword>
<dbReference type="STRING" id="13035.Dacsa_1594"/>
<proteinExistence type="predicted"/>
<dbReference type="KEGG" id="dsl:Dacsa_1594"/>
<dbReference type="Proteomes" id="UP000010482">
    <property type="component" value="Chromosome"/>
</dbReference>
<dbReference type="GO" id="GO:0003847">
    <property type="term" value="F:1-alkyl-2-acetylglycerophosphocholine esterase activity"/>
    <property type="evidence" value="ECO:0007669"/>
    <property type="project" value="TreeGrafter"/>
</dbReference>
<dbReference type="RefSeq" id="WP_015229268.1">
    <property type="nucleotide sequence ID" value="NC_019780.1"/>
</dbReference>
<dbReference type="EMBL" id="CP003944">
    <property type="protein sequence ID" value="AFZ50270.1"/>
    <property type="molecule type" value="Genomic_DNA"/>
</dbReference>